<evidence type="ECO:0000259" key="2">
    <source>
        <dbReference type="Pfam" id="PF04892"/>
    </source>
</evidence>
<keyword evidence="1" id="KW-0812">Transmembrane</keyword>
<gene>
    <name evidence="3" type="ORF">HMPREF9430_00932</name>
</gene>
<dbReference type="InterPro" id="IPR006976">
    <property type="entry name" value="VanZ-like"/>
</dbReference>
<evidence type="ECO:0000256" key="1">
    <source>
        <dbReference type="SAM" id="Phobius"/>
    </source>
</evidence>
<protein>
    <submittedName>
        <fullName evidence="3">VanZ-like protein</fullName>
    </submittedName>
</protein>
<feature type="transmembrane region" description="Helical" evidence="1">
    <location>
        <begin position="30"/>
        <end position="48"/>
    </location>
</feature>
<feature type="domain" description="VanZ-like" evidence="2">
    <location>
        <begin position="17"/>
        <end position="100"/>
    </location>
</feature>
<feature type="transmembrane region" description="Helical" evidence="1">
    <location>
        <begin position="55"/>
        <end position="74"/>
    </location>
</feature>
<dbReference type="EMBL" id="AECQ01000019">
    <property type="protein sequence ID" value="EFW24524.1"/>
    <property type="molecule type" value="Genomic_DNA"/>
</dbReference>
<evidence type="ECO:0000313" key="4">
    <source>
        <dbReference type="Proteomes" id="UP000004097"/>
    </source>
</evidence>
<feature type="transmembrane region" description="Helical" evidence="1">
    <location>
        <begin position="80"/>
        <end position="97"/>
    </location>
</feature>
<reference evidence="3 4" key="1">
    <citation type="submission" date="2010-08" db="EMBL/GenBank/DDBJ databases">
        <authorList>
            <person name="Weinstock G."/>
            <person name="Sodergren E."/>
            <person name="Clifton S."/>
            <person name="Fulton L."/>
            <person name="Fulton B."/>
            <person name="Courtney L."/>
            <person name="Fronick C."/>
            <person name="Harrison M."/>
            <person name="Strong C."/>
            <person name="Farmer C."/>
            <person name="Delahaunty K."/>
            <person name="Markovic C."/>
            <person name="Hall O."/>
            <person name="Minx P."/>
            <person name="Tomlinson C."/>
            <person name="Mitreva M."/>
            <person name="Hou S."/>
            <person name="Chen J."/>
            <person name="Wollam A."/>
            <person name="Pepin K.H."/>
            <person name="Johnson M."/>
            <person name="Bhonagiri V."/>
            <person name="Zhang X."/>
            <person name="Suruliraj S."/>
            <person name="Warren W."/>
            <person name="Chinwalla A."/>
            <person name="Mardis E.R."/>
            <person name="Wilson R.K."/>
        </authorList>
    </citation>
    <scope>NUCLEOTIDE SEQUENCE [LARGE SCALE GENOMIC DNA]</scope>
    <source>
        <strain evidence="3 4">F0204</strain>
    </source>
</reference>
<proteinExistence type="predicted"/>
<evidence type="ECO:0000313" key="3">
    <source>
        <dbReference type="EMBL" id="EFW24524.1"/>
    </source>
</evidence>
<comment type="caution">
    <text evidence="3">The sequence shown here is derived from an EMBL/GenBank/DDBJ whole genome shotgun (WGS) entry which is preliminary data.</text>
</comment>
<keyword evidence="4" id="KW-1185">Reference proteome</keyword>
<dbReference type="AlphaFoldDB" id="E7MN14"/>
<sequence>MFLLLFFRVYQDNNINLNLLKPFNFETTNLSQVTLNLILFIPIGYWLNWFKISSAILISLLLITSIEILQLLIHRGIFDVVDILINTIGIMIGYIIFKTVNIKLH</sequence>
<dbReference type="Proteomes" id="UP000004097">
    <property type="component" value="Unassembled WGS sequence"/>
</dbReference>
<accession>E7MN14</accession>
<keyword evidence="1" id="KW-0472">Membrane</keyword>
<keyword evidence="1" id="KW-1133">Transmembrane helix</keyword>
<dbReference type="Pfam" id="PF04892">
    <property type="entry name" value="VanZ"/>
    <property type="match status" value="1"/>
</dbReference>
<dbReference type="HOGENOM" id="CLU_2234808_0_0_9"/>
<organism evidence="3 4">
    <name type="scientific">Solobacterium moorei F0204</name>
    <dbReference type="NCBI Taxonomy" id="706433"/>
    <lineage>
        <taxon>Bacteria</taxon>
        <taxon>Bacillati</taxon>
        <taxon>Bacillota</taxon>
        <taxon>Erysipelotrichia</taxon>
        <taxon>Erysipelotrichales</taxon>
        <taxon>Erysipelotrichaceae</taxon>
        <taxon>Solobacterium</taxon>
    </lineage>
</organism>
<name>E7MN14_9FIRM</name>
<dbReference type="eggNOG" id="ENOG502ZGHA">
    <property type="taxonomic scope" value="Bacteria"/>
</dbReference>